<keyword evidence="4 6" id="KW-1133">Transmembrane helix</keyword>
<proteinExistence type="predicted"/>
<feature type="transmembrane region" description="Helical" evidence="6">
    <location>
        <begin position="293"/>
        <end position="313"/>
    </location>
</feature>
<organism evidence="7 8">
    <name type="scientific">Corynespora cassiicola Philippines</name>
    <dbReference type="NCBI Taxonomy" id="1448308"/>
    <lineage>
        <taxon>Eukaryota</taxon>
        <taxon>Fungi</taxon>
        <taxon>Dikarya</taxon>
        <taxon>Ascomycota</taxon>
        <taxon>Pezizomycotina</taxon>
        <taxon>Dothideomycetes</taxon>
        <taxon>Pleosporomycetidae</taxon>
        <taxon>Pleosporales</taxon>
        <taxon>Corynesporascaceae</taxon>
        <taxon>Corynespora</taxon>
    </lineage>
</organism>
<comment type="subcellular location">
    <subcellularLocation>
        <location evidence="1">Membrane</location>
        <topology evidence="1">Multi-pass membrane protein</topology>
    </subcellularLocation>
</comment>
<keyword evidence="5 6" id="KW-0472">Membrane</keyword>
<keyword evidence="3 6" id="KW-0812">Transmembrane</keyword>
<name>A0A2T2N285_CORCC</name>
<feature type="transmembrane region" description="Helical" evidence="6">
    <location>
        <begin position="359"/>
        <end position="376"/>
    </location>
</feature>
<feature type="transmembrane region" description="Helical" evidence="6">
    <location>
        <begin position="333"/>
        <end position="350"/>
    </location>
</feature>
<evidence type="ECO:0000256" key="6">
    <source>
        <dbReference type="SAM" id="Phobius"/>
    </source>
</evidence>
<evidence type="ECO:0000256" key="2">
    <source>
        <dbReference type="ARBA" id="ARBA00022448"/>
    </source>
</evidence>
<dbReference type="AlphaFoldDB" id="A0A2T2N285"/>
<feature type="transmembrane region" description="Helical" evidence="6">
    <location>
        <begin position="54"/>
        <end position="72"/>
    </location>
</feature>
<dbReference type="Gene3D" id="1.20.1250.20">
    <property type="entry name" value="MFS general substrate transporter like domains"/>
    <property type="match status" value="2"/>
</dbReference>
<feature type="transmembrane region" description="Helical" evidence="6">
    <location>
        <begin position="450"/>
        <end position="471"/>
    </location>
</feature>
<evidence type="ECO:0000313" key="8">
    <source>
        <dbReference type="Proteomes" id="UP000240883"/>
    </source>
</evidence>
<evidence type="ECO:0000256" key="1">
    <source>
        <dbReference type="ARBA" id="ARBA00004141"/>
    </source>
</evidence>
<dbReference type="PANTHER" id="PTHR43791">
    <property type="entry name" value="PERMEASE-RELATED"/>
    <property type="match status" value="1"/>
</dbReference>
<dbReference type="PANTHER" id="PTHR43791:SF91">
    <property type="entry name" value="MAJOR FACILITATOR SUPERFAMILY (MFS) PROFILE DOMAIN-CONTAINING PROTEIN-RELATED"/>
    <property type="match status" value="1"/>
</dbReference>
<dbReference type="InterPro" id="IPR036259">
    <property type="entry name" value="MFS_trans_sf"/>
</dbReference>
<feature type="transmembrane region" description="Helical" evidence="6">
    <location>
        <begin position="186"/>
        <end position="209"/>
    </location>
</feature>
<keyword evidence="8" id="KW-1185">Reference proteome</keyword>
<feature type="transmembrane region" description="Helical" evidence="6">
    <location>
        <begin position="221"/>
        <end position="241"/>
    </location>
</feature>
<sequence>MADETPKEAVSDVLRTDGKASEVASEVGQAKKEFLGTFTQEENKKIMRKVDRRFLFIIGMMYIIKNIDYQNAASAKVLQVGQPSNIMVELDMTANQYNWVQSIYFIAYIIFEVPSNLVLKKMTPRNWQSRIMLTWGIVLACHAAVQNAAGLYTARFFLGAMEAGMFPGIMAQLCSWYRSDEMGKPVMWMFAFQNTSGIFGSLIAYGVSYMNGMAGLSAWRWLYLLEGIFTMLFSIVVFIWLPDYPKSPRSQSWLTPREQEYLEARLTANAPLTDDPAFDKKEVITSLWDVRNYSFMLSQFLVNLGGYALSWQLPTVTTSLGYAGLPRNQLLNIPPAAATVLSIVFAGWFLKQAYITRPAFILIILNLALVFFVLLACPVSNAAVYVSCVLGTTFYSVYFIPFWAWRSSSLVGTTGTAFSLGFQNCIGQVGGVVAPQLFQQKYAYNGYKTSFAICAAAIGAGVAANCWTWWVTRGLEREVKRVRRLRKKAEREGRVFVGQDVRVFEVNRKNLESV</sequence>
<dbReference type="EMBL" id="KZ678155">
    <property type="protein sequence ID" value="PSN59479.1"/>
    <property type="molecule type" value="Genomic_DNA"/>
</dbReference>
<gene>
    <name evidence="7" type="ORF">BS50DRAFT_605141</name>
</gene>
<dbReference type="Pfam" id="PF07690">
    <property type="entry name" value="MFS_1"/>
    <property type="match status" value="1"/>
</dbReference>
<dbReference type="InterPro" id="IPR011701">
    <property type="entry name" value="MFS"/>
</dbReference>
<evidence type="ECO:0000256" key="5">
    <source>
        <dbReference type="ARBA" id="ARBA00023136"/>
    </source>
</evidence>
<evidence type="ECO:0000256" key="3">
    <source>
        <dbReference type="ARBA" id="ARBA00022692"/>
    </source>
</evidence>
<feature type="transmembrane region" description="Helical" evidence="6">
    <location>
        <begin position="131"/>
        <end position="150"/>
    </location>
</feature>
<dbReference type="GO" id="GO:0022857">
    <property type="term" value="F:transmembrane transporter activity"/>
    <property type="evidence" value="ECO:0007669"/>
    <property type="project" value="InterPro"/>
</dbReference>
<evidence type="ECO:0000313" key="7">
    <source>
        <dbReference type="EMBL" id="PSN59479.1"/>
    </source>
</evidence>
<protein>
    <submittedName>
        <fullName evidence="7">Permease of the major facilitator superfamily</fullName>
    </submittedName>
</protein>
<evidence type="ECO:0000256" key="4">
    <source>
        <dbReference type="ARBA" id="ARBA00022989"/>
    </source>
</evidence>
<keyword evidence="2" id="KW-0813">Transport</keyword>
<dbReference type="OrthoDB" id="2985014at2759"/>
<feature type="transmembrane region" description="Helical" evidence="6">
    <location>
        <begin position="99"/>
        <end position="119"/>
    </location>
</feature>
<dbReference type="Proteomes" id="UP000240883">
    <property type="component" value="Unassembled WGS sequence"/>
</dbReference>
<accession>A0A2T2N285</accession>
<dbReference type="SUPFAM" id="SSF103473">
    <property type="entry name" value="MFS general substrate transporter"/>
    <property type="match status" value="1"/>
</dbReference>
<dbReference type="GO" id="GO:0016020">
    <property type="term" value="C:membrane"/>
    <property type="evidence" value="ECO:0007669"/>
    <property type="project" value="UniProtKB-SubCell"/>
</dbReference>
<reference evidence="7 8" key="1">
    <citation type="journal article" date="2018" name="Front. Microbiol.">
        <title>Genome-Wide Analysis of Corynespora cassiicola Leaf Fall Disease Putative Effectors.</title>
        <authorList>
            <person name="Lopez D."/>
            <person name="Ribeiro S."/>
            <person name="Label P."/>
            <person name="Fumanal B."/>
            <person name="Venisse J.S."/>
            <person name="Kohler A."/>
            <person name="de Oliveira R.R."/>
            <person name="Labutti K."/>
            <person name="Lipzen A."/>
            <person name="Lail K."/>
            <person name="Bauer D."/>
            <person name="Ohm R.A."/>
            <person name="Barry K.W."/>
            <person name="Spatafora J."/>
            <person name="Grigoriev I.V."/>
            <person name="Martin F.M."/>
            <person name="Pujade-Renaud V."/>
        </authorList>
    </citation>
    <scope>NUCLEOTIDE SEQUENCE [LARGE SCALE GENOMIC DNA]</scope>
    <source>
        <strain evidence="7 8">Philippines</strain>
    </source>
</reference>
<feature type="transmembrane region" description="Helical" evidence="6">
    <location>
        <begin position="382"/>
        <end position="405"/>
    </location>
</feature>